<keyword evidence="7" id="KW-1133">Transmembrane helix</keyword>
<protein>
    <submittedName>
        <fullName evidence="9">Putative transcription factor bZIP family</fullName>
    </submittedName>
</protein>
<organism evidence="9 10">
    <name type="scientific">Medicago truncatula</name>
    <name type="common">Barrel medic</name>
    <name type="synonym">Medicago tribuloides</name>
    <dbReference type="NCBI Taxonomy" id="3880"/>
    <lineage>
        <taxon>Eukaryota</taxon>
        <taxon>Viridiplantae</taxon>
        <taxon>Streptophyta</taxon>
        <taxon>Embryophyta</taxon>
        <taxon>Tracheophyta</taxon>
        <taxon>Spermatophyta</taxon>
        <taxon>Magnoliopsida</taxon>
        <taxon>eudicotyledons</taxon>
        <taxon>Gunneridae</taxon>
        <taxon>Pentapetalae</taxon>
        <taxon>rosids</taxon>
        <taxon>fabids</taxon>
        <taxon>Fabales</taxon>
        <taxon>Fabaceae</taxon>
        <taxon>Papilionoideae</taxon>
        <taxon>50 kb inversion clade</taxon>
        <taxon>NPAAA clade</taxon>
        <taxon>Hologalegina</taxon>
        <taxon>IRL clade</taxon>
        <taxon>Trifolieae</taxon>
        <taxon>Medicago</taxon>
    </lineage>
</organism>
<dbReference type="EMBL" id="PSQE01000003">
    <property type="protein sequence ID" value="RHN71034.1"/>
    <property type="molecule type" value="Genomic_DNA"/>
</dbReference>
<keyword evidence="5" id="KW-0539">Nucleus</keyword>
<evidence type="ECO:0000313" key="10">
    <source>
        <dbReference type="Proteomes" id="UP000265566"/>
    </source>
</evidence>
<dbReference type="GO" id="GO:0046982">
    <property type="term" value="F:protein heterodimerization activity"/>
    <property type="evidence" value="ECO:0007669"/>
    <property type="project" value="UniProtKB-ARBA"/>
</dbReference>
<feature type="region of interest" description="Disordered" evidence="6">
    <location>
        <begin position="60"/>
        <end position="81"/>
    </location>
</feature>
<dbReference type="PANTHER" id="PTHR45764">
    <property type="entry name" value="BZIP TRANSCRIPTION FACTOR 44"/>
    <property type="match status" value="1"/>
</dbReference>
<dbReference type="Gene3D" id="1.20.5.170">
    <property type="match status" value="1"/>
</dbReference>
<dbReference type="Pfam" id="PF00170">
    <property type="entry name" value="bZIP_1"/>
    <property type="match status" value="1"/>
</dbReference>
<dbReference type="PROSITE" id="PS50217">
    <property type="entry name" value="BZIP"/>
    <property type="match status" value="1"/>
</dbReference>
<dbReference type="InterPro" id="IPR046347">
    <property type="entry name" value="bZIP_sf"/>
</dbReference>
<name>A0A396J2W4_MEDTR</name>
<dbReference type="AlphaFoldDB" id="A0A396J2W4"/>
<dbReference type="CDD" id="cd14702">
    <property type="entry name" value="bZIP_plant_GBF1"/>
    <property type="match status" value="1"/>
</dbReference>
<dbReference type="PANTHER" id="PTHR45764:SF84">
    <property type="entry name" value="BZIP TRANSCRIPTION FACTOR"/>
    <property type="match status" value="1"/>
</dbReference>
<dbReference type="InterPro" id="IPR045314">
    <property type="entry name" value="bZIP_plant_GBF1"/>
</dbReference>
<dbReference type="SUPFAM" id="SSF57959">
    <property type="entry name" value="Leucine zipper domain"/>
    <property type="match status" value="1"/>
</dbReference>
<evidence type="ECO:0000256" key="7">
    <source>
        <dbReference type="SAM" id="Phobius"/>
    </source>
</evidence>
<evidence type="ECO:0000313" key="9">
    <source>
        <dbReference type="EMBL" id="RHN71034.1"/>
    </source>
</evidence>
<dbReference type="SMART" id="SM00338">
    <property type="entry name" value="BRLZ"/>
    <property type="match status" value="1"/>
</dbReference>
<evidence type="ECO:0000256" key="3">
    <source>
        <dbReference type="ARBA" id="ARBA00023125"/>
    </source>
</evidence>
<dbReference type="InterPro" id="IPR004827">
    <property type="entry name" value="bZIP"/>
</dbReference>
<evidence type="ECO:0000256" key="1">
    <source>
        <dbReference type="ARBA" id="ARBA00004123"/>
    </source>
</evidence>
<comment type="subcellular location">
    <subcellularLocation>
        <location evidence="1">Nucleus</location>
    </subcellularLocation>
</comment>
<accession>A0A396J2W4</accession>
<keyword evidence="7" id="KW-0472">Membrane</keyword>
<keyword evidence="4" id="KW-0804">Transcription</keyword>
<proteinExistence type="predicted"/>
<dbReference type="Proteomes" id="UP000265566">
    <property type="component" value="Chromosome 3"/>
</dbReference>
<keyword evidence="3" id="KW-0238">DNA-binding</keyword>
<gene>
    <name evidence="9" type="ORF">MtrunA17_Chr3g0141881</name>
</gene>
<evidence type="ECO:0000256" key="4">
    <source>
        <dbReference type="ARBA" id="ARBA00023163"/>
    </source>
</evidence>
<keyword evidence="2" id="KW-0805">Transcription regulation</keyword>
<dbReference type="FunFam" id="1.20.5.170:FF:000020">
    <property type="entry name" value="BZIP transcription factor"/>
    <property type="match status" value="1"/>
</dbReference>
<evidence type="ECO:0000256" key="5">
    <source>
        <dbReference type="ARBA" id="ARBA00023242"/>
    </source>
</evidence>
<comment type="caution">
    <text evidence="9">The sequence shown here is derived from an EMBL/GenBank/DDBJ whole genome shotgun (WGS) entry which is preliminary data.</text>
</comment>
<feature type="domain" description="BZIP" evidence="8">
    <location>
        <begin position="61"/>
        <end position="124"/>
    </location>
</feature>
<dbReference type="GO" id="GO:0005634">
    <property type="term" value="C:nucleus"/>
    <property type="evidence" value="ECO:0007669"/>
    <property type="project" value="UniProtKB-SubCell"/>
</dbReference>
<evidence type="ECO:0000256" key="2">
    <source>
        <dbReference type="ARBA" id="ARBA00023015"/>
    </source>
</evidence>
<feature type="transmembrane region" description="Helical" evidence="7">
    <location>
        <begin position="30"/>
        <end position="52"/>
    </location>
</feature>
<dbReference type="GO" id="GO:0003700">
    <property type="term" value="F:DNA-binding transcription factor activity"/>
    <property type="evidence" value="ECO:0007669"/>
    <property type="project" value="InterPro"/>
</dbReference>
<dbReference type="Gramene" id="rna19676">
    <property type="protein sequence ID" value="RHN71034.1"/>
    <property type="gene ID" value="gene19676"/>
</dbReference>
<keyword evidence="7" id="KW-0812">Transmembrane</keyword>
<evidence type="ECO:0000259" key="8">
    <source>
        <dbReference type="PROSITE" id="PS50217"/>
    </source>
</evidence>
<sequence length="155" mass="18588">MSSVLCEILLSWFIINSSFRRRTHLVQSFSVVFLYWFYVFSLILTFNSYIMISGPEKELMDQRKNKRKQSNRESAKRCRMRKHKHVDDMMSQMSQLTKDNSEILNSINITTQHYLNVEAENSILRAQIGELSQRFQSLTHQSKCHYQWVLFERLL</sequence>
<reference evidence="10" key="1">
    <citation type="journal article" date="2018" name="Nat. Plants">
        <title>Whole-genome landscape of Medicago truncatula symbiotic genes.</title>
        <authorList>
            <person name="Pecrix Y."/>
            <person name="Staton S.E."/>
            <person name="Sallet E."/>
            <person name="Lelandais-Briere C."/>
            <person name="Moreau S."/>
            <person name="Carrere S."/>
            <person name="Blein T."/>
            <person name="Jardinaud M.F."/>
            <person name="Latrasse D."/>
            <person name="Zouine M."/>
            <person name="Zahm M."/>
            <person name="Kreplak J."/>
            <person name="Mayjonade B."/>
            <person name="Satge C."/>
            <person name="Perez M."/>
            <person name="Cauet S."/>
            <person name="Marande W."/>
            <person name="Chantry-Darmon C."/>
            <person name="Lopez-Roques C."/>
            <person name="Bouchez O."/>
            <person name="Berard A."/>
            <person name="Debelle F."/>
            <person name="Munos S."/>
            <person name="Bendahmane A."/>
            <person name="Berges H."/>
            <person name="Niebel A."/>
            <person name="Buitink J."/>
            <person name="Frugier F."/>
            <person name="Benhamed M."/>
            <person name="Crespi M."/>
            <person name="Gouzy J."/>
            <person name="Gamas P."/>
        </authorList>
    </citation>
    <scope>NUCLEOTIDE SEQUENCE [LARGE SCALE GENOMIC DNA]</scope>
    <source>
        <strain evidence="10">cv. Jemalong A17</strain>
    </source>
</reference>
<evidence type="ECO:0000256" key="6">
    <source>
        <dbReference type="SAM" id="MobiDB-lite"/>
    </source>
</evidence>
<dbReference type="GO" id="GO:0003677">
    <property type="term" value="F:DNA binding"/>
    <property type="evidence" value="ECO:0007669"/>
    <property type="project" value="UniProtKB-KW"/>
</dbReference>
<dbReference type="PROSITE" id="PS00036">
    <property type="entry name" value="BZIP_BASIC"/>
    <property type="match status" value="1"/>
</dbReference>